<evidence type="ECO:0000259" key="1">
    <source>
        <dbReference type="PROSITE" id="PS50883"/>
    </source>
</evidence>
<evidence type="ECO:0000313" key="2">
    <source>
        <dbReference type="EMBL" id="GAC31533.1"/>
    </source>
</evidence>
<dbReference type="Proteomes" id="UP000006322">
    <property type="component" value="Unassembled WGS sequence"/>
</dbReference>
<dbReference type="Pfam" id="PF00563">
    <property type="entry name" value="EAL"/>
    <property type="match status" value="1"/>
</dbReference>
<dbReference type="STRING" id="1129793.GPLA_0617"/>
<dbReference type="PANTHER" id="PTHR33121:SF70">
    <property type="entry name" value="SIGNALING PROTEIN YKOW"/>
    <property type="match status" value="1"/>
</dbReference>
<comment type="caution">
    <text evidence="2">The sequence shown here is derived from an EMBL/GenBank/DDBJ whole genome shotgun (WGS) entry which is preliminary data.</text>
</comment>
<dbReference type="RefSeq" id="WP_007103337.1">
    <property type="nucleotide sequence ID" value="NZ_BAER01000017.1"/>
</dbReference>
<dbReference type="PROSITE" id="PS50883">
    <property type="entry name" value="EAL"/>
    <property type="match status" value="1"/>
</dbReference>
<reference evidence="3" key="1">
    <citation type="journal article" date="2014" name="Environ. Microbiol.">
        <title>Comparative genomics of the marine bacterial genus Glaciecola reveals the high degree of genomic diversity and genomic characteristic for cold adaptation.</title>
        <authorList>
            <person name="Qin Q.L."/>
            <person name="Xie B.B."/>
            <person name="Yu Y."/>
            <person name="Shu Y.L."/>
            <person name="Rong J.C."/>
            <person name="Zhang Y.J."/>
            <person name="Zhao D.L."/>
            <person name="Chen X.L."/>
            <person name="Zhang X.Y."/>
            <person name="Chen B."/>
            <person name="Zhou B.C."/>
            <person name="Zhang Y.Z."/>
        </authorList>
    </citation>
    <scope>NUCLEOTIDE SEQUENCE [LARGE SCALE GENOMIC DNA]</scope>
    <source>
        <strain evidence="3">LMG 21857</strain>
    </source>
</reference>
<dbReference type="AlphaFoldDB" id="K6ZRR2"/>
<evidence type="ECO:0000313" key="3">
    <source>
        <dbReference type="Proteomes" id="UP000006322"/>
    </source>
</evidence>
<feature type="domain" description="EAL" evidence="1">
    <location>
        <begin position="1"/>
        <end position="61"/>
    </location>
</feature>
<keyword evidence="3" id="KW-1185">Reference proteome</keyword>
<organism evidence="2 3">
    <name type="scientific">Paraglaciecola polaris LMG 21857</name>
    <dbReference type="NCBI Taxonomy" id="1129793"/>
    <lineage>
        <taxon>Bacteria</taxon>
        <taxon>Pseudomonadati</taxon>
        <taxon>Pseudomonadota</taxon>
        <taxon>Gammaproteobacteria</taxon>
        <taxon>Alteromonadales</taxon>
        <taxon>Alteromonadaceae</taxon>
        <taxon>Paraglaciecola</taxon>
    </lineage>
</organism>
<sequence length="61" mass="6919">MDGIEDHKEIQSTIARLITMCREFGISVVAEGVELAGQVDLLKPYQCDYIQGYYFNHALPK</sequence>
<dbReference type="InterPro" id="IPR050706">
    <property type="entry name" value="Cyclic-di-GMP_PDE-like"/>
</dbReference>
<protein>
    <recommendedName>
        <fullName evidence="1">EAL domain-containing protein</fullName>
    </recommendedName>
</protein>
<dbReference type="Gene3D" id="3.20.20.450">
    <property type="entry name" value="EAL domain"/>
    <property type="match status" value="1"/>
</dbReference>
<dbReference type="InterPro" id="IPR001633">
    <property type="entry name" value="EAL_dom"/>
</dbReference>
<dbReference type="EMBL" id="BAER01000017">
    <property type="protein sequence ID" value="GAC31533.1"/>
    <property type="molecule type" value="Genomic_DNA"/>
</dbReference>
<name>K6ZRR2_9ALTE</name>
<dbReference type="PANTHER" id="PTHR33121">
    <property type="entry name" value="CYCLIC DI-GMP PHOSPHODIESTERASE PDEF"/>
    <property type="match status" value="1"/>
</dbReference>
<dbReference type="SUPFAM" id="SSF141868">
    <property type="entry name" value="EAL domain-like"/>
    <property type="match status" value="1"/>
</dbReference>
<proteinExistence type="predicted"/>
<gene>
    <name evidence="2" type="ORF">GPLA_0617</name>
</gene>
<dbReference type="InterPro" id="IPR035919">
    <property type="entry name" value="EAL_sf"/>
</dbReference>
<accession>K6ZRR2</accession>
<dbReference type="GO" id="GO:0071111">
    <property type="term" value="F:cyclic-guanylate-specific phosphodiesterase activity"/>
    <property type="evidence" value="ECO:0007669"/>
    <property type="project" value="InterPro"/>
</dbReference>